<dbReference type="EMBL" id="JBHTND010000037">
    <property type="protein sequence ID" value="MFD1303735.1"/>
    <property type="molecule type" value="Genomic_DNA"/>
</dbReference>
<comment type="function">
    <text evidence="1">Involved in the import of queuosine (Q) precursors, required for Q precursor salvage.</text>
</comment>
<evidence type="ECO:0000256" key="1">
    <source>
        <dbReference type="HAMAP-Rule" id="MF_02088"/>
    </source>
</evidence>
<dbReference type="Proteomes" id="UP001597176">
    <property type="component" value="Unassembled WGS sequence"/>
</dbReference>
<dbReference type="NCBIfam" id="TIGR00697">
    <property type="entry name" value="queuosine precursor transporter"/>
    <property type="match status" value="1"/>
</dbReference>
<feature type="transmembrane region" description="Helical" evidence="1">
    <location>
        <begin position="36"/>
        <end position="55"/>
    </location>
</feature>
<keyword evidence="1" id="KW-0997">Cell inner membrane</keyword>
<keyword evidence="1" id="KW-0812">Transmembrane</keyword>
<feature type="transmembrane region" description="Helical" evidence="1">
    <location>
        <begin position="186"/>
        <end position="203"/>
    </location>
</feature>
<evidence type="ECO:0000313" key="2">
    <source>
        <dbReference type="EMBL" id="MFD1303735.1"/>
    </source>
</evidence>
<comment type="similarity">
    <text evidence="1">Belongs to the vitamin uptake transporter (VUT/ECF) (TC 2.A.88) family. Q precursor transporter subfamily.</text>
</comment>
<accession>A0ABW3X3F4</accession>
<reference evidence="3" key="1">
    <citation type="journal article" date="2019" name="Int. J. Syst. Evol. Microbiol.">
        <title>The Global Catalogue of Microorganisms (GCM) 10K type strain sequencing project: providing services to taxonomists for standard genome sequencing and annotation.</title>
        <authorList>
            <consortium name="The Broad Institute Genomics Platform"/>
            <consortium name="The Broad Institute Genome Sequencing Center for Infectious Disease"/>
            <person name="Wu L."/>
            <person name="Ma J."/>
        </authorList>
    </citation>
    <scope>NUCLEOTIDE SEQUENCE [LARGE SCALE GENOMIC DNA]</scope>
    <source>
        <strain evidence="3">CCUG 56108</strain>
    </source>
</reference>
<dbReference type="RefSeq" id="WP_238209235.1">
    <property type="nucleotide sequence ID" value="NZ_JBHTND010000037.1"/>
</dbReference>
<keyword evidence="1" id="KW-0813">Transport</keyword>
<comment type="subcellular location">
    <subcellularLocation>
        <location evidence="1">Cell inner membrane</location>
        <topology evidence="1">Multi-pass membrane protein</topology>
    </subcellularLocation>
</comment>
<feature type="transmembrane region" description="Helical" evidence="1">
    <location>
        <begin position="67"/>
        <end position="90"/>
    </location>
</feature>
<feature type="transmembrane region" description="Helical" evidence="1">
    <location>
        <begin position="12"/>
        <end position="30"/>
    </location>
</feature>
<keyword evidence="3" id="KW-1185">Reference proteome</keyword>
<protein>
    <recommendedName>
        <fullName evidence="1">Probable queuosine precursor transporter</fullName>
        <shortName evidence="1">Q precursor transporter</shortName>
    </recommendedName>
</protein>
<feature type="transmembrane region" description="Helical" evidence="1">
    <location>
        <begin position="142"/>
        <end position="166"/>
    </location>
</feature>
<feature type="transmembrane region" description="Helical" evidence="1">
    <location>
        <begin position="110"/>
        <end position="130"/>
    </location>
</feature>
<dbReference type="InterPro" id="IPR003744">
    <property type="entry name" value="YhhQ"/>
</dbReference>
<keyword evidence="1" id="KW-1133">Transmembrane helix</keyword>
<organism evidence="2 3">
    <name type="scientific">Methylobacterium marchantiae</name>
    <dbReference type="NCBI Taxonomy" id="600331"/>
    <lineage>
        <taxon>Bacteria</taxon>
        <taxon>Pseudomonadati</taxon>
        <taxon>Pseudomonadota</taxon>
        <taxon>Alphaproteobacteria</taxon>
        <taxon>Hyphomicrobiales</taxon>
        <taxon>Methylobacteriaceae</taxon>
        <taxon>Methylobacterium</taxon>
    </lineage>
</organism>
<gene>
    <name evidence="2" type="ORF">ACFQ4G_19390</name>
</gene>
<evidence type="ECO:0000313" key="3">
    <source>
        <dbReference type="Proteomes" id="UP001597176"/>
    </source>
</evidence>
<keyword evidence="1" id="KW-0472">Membrane</keyword>
<name>A0ABW3X3F4_9HYPH</name>
<proteinExistence type="inferred from homology"/>
<dbReference type="Pfam" id="PF02592">
    <property type="entry name" value="Vut_1"/>
    <property type="match status" value="1"/>
</dbReference>
<keyword evidence="1" id="KW-1003">Cell membrane</keyword>
<sequence length="225" mass="24529">MADPRRQHLVPIAGLFSATLIMSLILAGKIVTVGGLTFSAAVIVFPLSYVFGDVLTEVYGYASARRVVWAGFAAQLVWIVAYTIAAALPPAPFWPHQAAFETVLGSTPRAAFAGMTAYLCGEFLNSYVLAKMKLRSSGRFLALRLVASTVLGQGLDTGIFVLLAFGGVFGTDELLRIMLGAWMLKVAWEIAALPLSLLLIAWLKREEGEDHFDRNTDFNPFRLKE</sequence>
<dbReference type="PANTHER" id="PTHR34300:SF2">
    <property type="entry name" value="QUEUOSINE PRECURSOR TRANSPORTER-RELATED"/>
    <property type="match status" value="1"/>
</dbReference>
<dbReference type="HAMAP" id="MF_02088">
    <property type="entry name" value="Q_prec_transport"/>
    <property type="match status" value="1"/>
</dbReference>
<comment type="caution">
    <text evidence="2">The sequence shown here is derived from an EMBL/GenBank/DDBJ whole genome shotgun (WGS) entry which is preliminary data.</text>
</comment>
<dbReference type="PANTHER" id="PTHR34300">
    <property type="entry name" value="QUEUOSINE PRECURSOR TRANSPORTER-RELATED"/>
    <property type="match status" value="1"/>
</dbReference>